<accession>A0A7K1LB18</accession>
<organism evidence="1 2">
    <name type="scientific">Actinomadura litoris</name>
    <dbReference type="NCBI Taxonomy" id="2678616"/>
    <lineage>
        <taxon>Bacteria</taxon>
        <taxon>Bacillati</taxon>
        <taxon>Actinomycetota</taxon>
        <taxon>Actinomycetes</taxon>
        <taxon>Streptosporangiales</taxon>
        <taxon>Thermomonosporaceae</taxon>
        <taxon>Actinomadura</taxon>
    </lineage>
</organism>
<evidence type="ECO:0000313" key="1">
    <source>
        <dbReference type="EMBL" id="MUN41620.1"/>
    </source>
</evidence>
<dbReference type="InterPro" id="IPR036188">
    <property type="entry name" value="FAD/NAD-bd_sf"/>
</dbReference>
<name>A0A7K1LB18_9ACTN</name>
<dbReference type="EMBL" id="WOFH01000015">
    <property type="protein sequence ID" value="MUN41620.1"/>
    <property type="molecule type" value="Genomic_DNA"/>
</dbReference>
<gene>
    <name evidence="1" type="ORF">GNZ18_34280</name>
</gene>
<keyword evidence="2" id="KW-1185">Reference proteome</keyword>
<comment type="caution">
    <text evidence="1">The sequence shown here is derived from an EMBL/GenBank/DDBJ whole genome shotgun (WGS) entry which is preliminary data.</text>
</comment>
<dbReference type="Gene3D" id="3.50.50.60">
    <property type="entry name" value="FAD/NAD(P)-binding domain"/>
    <property type="match status" value="1"/>
</dbReference>
<dbReference type="AlphaFoldDB" id="A0A7K1LB18"/>
<protein>
    <submittedName>
        <fullName evidence="1">Uncharacterized protein</fullName>
    </submittedName>
</protein>
<proteinExistence type="predicted"/>
<dbReference type="Proteomes" id="UP000432015">
    <property type="component" value="Unassembled WGS sequence"/>
</dbReference>
<evidence type="ECO:0000313" key="2">
    <source>
        <dbReference type="Proteomes" id="UP000432015"/>
    </source>
</evidence>
<reference evidence="1 2" key="1">
    <citation type="submission" date="2019-11" db="EMBL/GenBank/DDBJ databases">
        <authorList>
            <person name="Cao P."/>
        </authorList>
    </citation>
    <scope>NUCLEOTIDE SEQUENCE [LARGE SCALE GENOMIC DNA]</scope>
    <source>
        <strain evidence="1 2">NEAU-AAG5</strain>
    </source>
</reference>
<sequence>MFLAAELAEREIGSVAVVGPADRSGGGSQAAGAMLGCFGEVTSETLRTAAGRARFEIGIAAHDRWPEVLCRLEEFSPTSHALQTATDTHVVLNAIGSDLDSINYAAIIDALDVYKKPWKEIEPHDIPGYNSGS</sequence>